<keyword evidence="4 10" id="KW-0812">Transmembrane</keyword>
<dbReference type="GO" id="GO:0051453">
    <property type="term" value="P:regulation of intracellular pH"/>
    <property type="evidence" value="ECO:0007669"/>
    <property type="project" value="TreeGrafter"/>
</dbReference>
<keyword evidence="7 10" id="KW-0406">Ion transport</keyword>
<organism evidence="12 14">
    <name type="scientific">Glycomyces lechevalierae</name>
    <dbReference type="NCBI Taxonomy" id="256034"/>
    <lineage>
        <taxon>Bacteria</taxon>
        <taxon>Bacillati</taxon>
        <taxon>Actinomycetota</taxon>
        <taxon>Actinomycetes</taxon>
        <taxon>Glycomycetales</taxon>
        <taxon>Glycomycetaceae</taxon>
        <taxon>Glycomyces</taxon>
    </lineage>
</organism>
<keyword evidence="6 10" id="KW-0915">Sodium</keyword>
<evidence type="ECO:0000313" key="14">
    <source>
        <dbReference type="Proteomes" id="UP001145799"/>
    </source>
</evidence>
<evidence type="ECO:0000256" key="9">
    <source>
        <dbReference type="ARBA" id="ARBA00023201"/>
    </source>
</evidence>
<evidence type="ECO:0000256" key="10">
    <source>
        <dbReference type="RuleBase" id="RU366002"/>
    </source>
</evidence>
<keyword evidence="8 10" id="KW-0472">Membrane</keyword>
<evidence type="ECO:0000256" key="4">
    <source>
        <dbReference type="ARBA" id="ARBA00022692"/>
    </source>
</evidence>
<keyword evidence="10" id="KW-0050">Antiport</keyword>
<dbReference type="InterPro" id="IPR038770">
    <property type="entry name" value="Na+/solute_symporter_sf"/>
</dbReference>
<dbReference type="Pfam" id="PF00999">
    <property type="entry name" value="Na_H_Exchanger"/>
    <property type="match status" value="1"/>
</dbReference>
<dbReference type="NCBIfam" id="TIGR00831">
    <property type="entry name" value="a_cpa1"/>
    <property type="match status" value="1"/>
</dbReference>
<reference evidence="12" key="1">
    <citation type="submission" date="2022-12" db="EMBL/GenBank/DDBJ databases">
        <title>Gycomyces niveus sp.nov., a novel actinomycete isolated from soil in Shouguang.</title>
        <authorList>
            <person name="Yang X."/>
        </authorList>
    </citation>
    <scope>NUCLEOTIDE SEQUENCE</scope>
    <source>
        <strain evidence="12">DSM 44724</strain>
    </source>
</reference>
<evidence type="ECO:0000256" key="1">
    <source>
        <dbReference type="ARBA" id="ARBA00004651"/>
    </source>
</evidence>
<feature type="transmembrane region" description="Helical" evidence="10">
    <location>
        <begin position="112"/>
        <end position="135"/>
    </location>
</feature>
<accession>A0A9X3PDA4</accession>
<dbReference type="InterPro" id="IPR018422">
    <property type="entry name" value="Cation/H_exchanger_CPA1"/>
</dbReference>
<comment type="caution">
    <text evidence="10">Lacks conserved residue(s) required for the propagation of feature annotation.</text>
</comment>
<gene>
    <name evidence="13" type="ORF">J2S69_000209</name>
    <name evidence="12" type="ORF">O2L01_00710</name>
</gene>
<dbReference type="Proteomes" id="UP001183604">
    <property type="component" value="Unassembled WGS sequence"/>
</dbReference>
<feature type="transmembrane region" description="Helical" evidence="10">
    <location>
        <begin position="378"/>
        <end position="400"/>
    </location>
</feature>
<name>A0A9X3PDA4_9ACTN</name>
<evidence type="ECO:0000256" key="3">
    <source>
        <dbReference type="ARBA" id="ARBA00022475"/>
    </source>
</evidence>
<evidence type="ECO:0000256" key="5">
    <source>
        <dbReference type="ARBA" id="ARBA00022989"/>
    </source>
</evidence>
<keyword evidence="9 10" id="KW-0739">Sodium transport</keyword>
<feature type="transmembrane region" description="Helical" evidence="10">
    <location>
        <begin position="147"/>
        <end position="165"/>
    </location>
</feature>
<proteinExistence type="inferred from homology"/>
<feature type="transmembrane region" description="Helical" evidence="10">
    <location>
        <begin position="6"/>
        <end position="21"/>
    </location>
</feature>
<feature type="transmembrane region" description="Helical" evidence="10">
    <location>
        <begin position="207"/>
        <end position="225"/>
    </location>
</feature>
<dbReference type="InterPro" id="IPR006153">
    <property type="entry name" value="Cation/H_exchanger_TM"/>
</dbReference>
<evidence type="ECO:0000256" key="2">
    <source>
        <dbReference type="ARBA" id="ARBA00022448"/>
    </source>
</evidence>
<dbReference type="GO" id="GO:0098719">
    <property type="term" value="P:sodium ion import across plasma membrane"/>
    <property type="evidence" value="ECO:0007669"/>
    <property type="project" value="TreeGrafter"/>
</dbReference>
<feature type="transmembrane region" description="Helical" evidence="10">
    <location>
        <begin position="54"/>
        <end position="71"/>
    </location>
</feature>
<evidence type="ECO:0000259" key="11">
    <source>
        <dbReference type="Pfam" id="PF00999"/>
    </source>
</evidence>
<comment type="similarity">
    <text evidence="10">Belongs to the monovalent cation:proton antiporter 1 (CPA1) transporter (TC 2.A.36) family.</text>
</comment>
<feature type="transmembrane region" description="Helical" evidence="10">
    <location>
        <begin position="231"/>
        <end position="253"/>
    </location>
</feature>
<dbReference type="GO" id="GO:0015386">
    <property type="term" value="F:potassium:proton antiporter activity"/>
    <property type="evidence" value="ECO:0007669"/>
    <property type="project" value="TreeGrafter"/>
</dbReference>
<evidence type="ECO:0000313" key="12">
    <source>
        <dbReference type="EMBL" id="MDA1383484.1"/>
    </source>
</evidence>
<dbReference type="PANTHER" id="PTHR10110:SF86">
    <property type="entry name" value="SODIUM_HYDROGEN EXCHANGER 7"/>
    <property type="match status" value="1"/>
</dbReference>
<keyword evidence="15" id="KW-1185">Reference proteome</keyword>
<comment type="caution">
    <text evidence="12">The sequence shown here is derived from an EMBL/GenBank/DDBJ whole genome shotgun (WGS) entry which is preliminary data.</text>
</comment>
<dbReference type="InterPro" id="IPR004705">
    <property type="entry name" value="Cation/H_exchanger_CPA1_bac"/>
</dbReference>
<reference evidence="13 15" key="2">
    <citation type="submission" date="2023-07" db="EMBL/GenBank/DDBJ databases">
        <title>Sequencing the genomes of 1000 actinobacteria strains.</title>
        <authorList>
            <person name="Klenk H.-P."/>
        </authorList>
    </citation>
    <scope>NUCLEOTIDE SEQUENCE [LARGE SCALE GENOMIC DNA]</scope>
    <source>
        <strain evidence="13 15">DSM 44724</strain>
    </source>
</reference>
<feature type="transmembrane region" description="Helical" evidence="10">
    <location>
        <begin position="28"/>
        <end position="48"/>
    </location>
</feature>
<dbReference type="PANTHER" id="PTHR10110">
    <property type="entry name" value="SODIUM/HYDROGEN EXCHANGER"/>
    <property type="match status" value="1"/>
</dbReference>
<dbReference type="GO" id="GO:0015385">
    <property type="term" value="F:sodium:proton antiporter activity"/>
    <property type="evidence" value="ECO:0007669"/>
    <property type="project" value="InterPro"/>
</dbReference>
<evidence type="ECO:0000256" key="6">
    <source>
        <dbReference type="ARBA" id="ARBA00023053"/>
    </source>
</evidence>
<feature type="transmembrane region" description="Helical" evidence="10">
    <location>
        <begin position="300"/>
        <end position="323"/>
    </location>
</feature>
<feature type="transmembrane region" description="Helical" evidence="10">
    <location>
        <begin position="83"/>
        <end position="106"/>
    </location>
</feature>
<keyword evidence="2 10" id="KW-0813">Transport</keyword>
<comment type="subcellular location">
    <subcellularLocation>
        <location evidence="1 10">Cell membrane</location>
        <topology evidence="1 10">Multi-pass membrane protein</topology>
    </subcellularLocation>
</comment>
<sequence>MLGLELVVVIGAALVACRIGAQRTGIAAPVLQLGVGVLLGLIPAFGALELPSEVVLLLFLPALLWWEAFNTSLREIRRYRRGIFLTSTILVVLTAGAIAATAHAFGLPWGPAWVLGAALAPTDATAVNVVSRYLPRRQLMVLRAESLVNDGTALVVFGLAVGVVVGEQHLSAVHVGWEFIVSYAGGIGAGVLSAVLWVMVRRKVTDTITASTIFFLIPFTGYLLAELIHASGVLAAVAAGLIVSQTSPVYGSAPARRQVFATWGFATFLLNGALFVLIGIESQAAVRGMEGADLRQALGLVVATALVMVAVRLAFLYISAYLIRLIDRRPKQRLLRVSNRSRFVAGLSGFRGAISLAIAIAVPTTLDSGAPFPARDTIVFVTFGVIVVMLLPAIFLPAVIRWARLPADTEPDEELHYARLRTSNAAAEALPRLAAELDVHADALSRLQTEMREHLDLLEADPDEDGDGTVPRVHGDYDRLRLAVIAEKRTVLVRLRNERRIDDAVLRQMQYRLDIEEMRLLEDPDQDD</sequence>
<feature type="domain" description="Cation/H+ exchanger transmembrane" evidence="11">
    <location>
        <begin position="12"/>
        <end position="391"/>
    </location>
</feature>
<comment type="function">
    <text evidence="10">Na(+)/H(+) antiporter that extrudes sodium in exchange for external protons.</text>
</comment>
<dbReference type="EMBL" id="JAVDYD010000001">
    <property type="protein sequence ID" value="MDR7336490.1"/>
    <property type="molecule type" value="Genomic_DNA"/>
</dbReference>
<evidence type="ECO:0000256" key="7">
    <source>
        <dbReference type="ARBA" id="ARBA00023065"/>
    </source>
</evidence>
<feature type="transmembrane region" description="Helical" evidence="10">
    <location>
        <begin position="343"/>
        <end position="366"/>
    </location>
</feature>
<protein>
    <submittedName>
        <fullName evidence="13">CPA1 family monovalent cation:H+ antiporter</fullName>
    </submittedName>
    <submittedName>
        <fullName evidence="12">Na+/H+ antiporter</fullName>
    </submittedName>
</protein>
<dbReference type="GO" id="GO:0005886">
    <property type="term" value="C:plasma membrane"/>
    <property type="evidence" value="ECO:0007669"/>
    <property type="project" value="UniProtKB-SubCell"/>
</dbReference>
<dbReference type="RefSeq" id="WP_270119534.1">
    <property type="nucleotide sequence ID" value="NZ_BAAAOM010000002.1"/>
</dbReference>
<evidence type="ECO:0000256" key="8">
    <source>
        <dbReference type="ARBA" id="ARBA00023136"/>
    </source>
</evidence>
<dbReference type="Gene3D" id="1.20.1530.20">
    <property type="match status" value="1"/>
</dbReference>
<keyword evidence="5 10" id="KW-1133">Transmembrane helix</keyword>
<feature type="transmembrane region" description="Helical" evidence="10">
    <location>
        <begin position="260"/>
        <end position="280"/>
    </location>
</feature>
<evidence type="ECO:0000313" key="13">
    <source>
        <dbReference type="EMBL" id="MDR7336490.1"/>
    </source>
</evidence>
<dbReference type="AlphaFoldDB" id="A0A9X3PDA4"/>
<evidence type="ECO:0000313" key="15">
    <source>
        <dbReference type="Proteomes" id="UP001183604"/>
    </source>
</evidence>
<keyword evidence="3 10" id="KW-1003">Cell membrane</keyword>
<dbReference type="EMBL" id="JAPZVQ010000001">
    <property type="protein sequence ID" value="MDA1383484.1"/>
    <property type="molecule type" value="Genomic_DNA"/>
</dbReference>
<feature type="transmembrane region" description="Helical" evidence="10">
    <location>
        <begin position="177"/>
        <end position="200"/>
    </location>
</feature>
<dbReference type="Proteomes" id="UP001145799">
    <property type="component" value="Unassembled WGS sequence"/>
</dbReference>